<evidence type="ECO:0000256" key="1">
    <source>
        <dbReference type="ARBA" id="ARBA00004141"/>
    </source>
</evidence>
<keyword evidence="4 6" id="KW-1133">Transmembrane helix</keyword>
<organism evidence="8 9">
    <name type="scientific">Cupriavidus oxalaticus</name>
    <dbReference type="NCBI Taxonomy" id="96344"/>
    <lineage>
        <taxon>Bacteria</taxon>
        <taxon>Pseudomonadati</taxon>
        <taxon>Pseudomonadota</taxon>
        <taxon>Betaproteobacteria</taxon>
        <taxon>Burkholderiales</taxon>
        <taxon>Burkholderiaceae</taxon>
        <taxon>Cupriavidus</taxon>
    </lineage>
</organism>
<evidence type="ECO:0000256" key="4">
    <source>
        <dbReference type="ARBA" id="ARBA00022989"/>
    </source>
</evidence>
<dbReference type="GO" id="GO:0005886">
    <property type="term" value="C:plasma membrane"/>
    <property type="evidence" value="ECO:0007669"/>
    <property type="project" value="TreeGrafter"/>
</dbReference>
<comment type="subcellular location">
    <subcellularLocation>
        <location evidence="1">Membrane</location>
        <topology evidence="1">Multi-pass membrane protein</topology>
    </subcellularLocation>
</comment>
<dbReference type="Proteomes" id="UP000325743">
    <property type="component" value="Plasmid unnamed1"/>
</dbReference>
<keyword evidence="3 6" id="KW-0812">Transmembrane</keyword>
<feature type="domain" description="GtrA/DPMS transmembrane" evidence="7">
    <location>
        <begin position="5"/>
        <end position="117"/>
    </location>
</feature>
<evidence type="ECO:0000256" key="6">
    <source>
        <dbReference type="SAM" id="Phobius"/>
    </source>
</evidence>
<keyword evidence="5 6" id="KW-0472">Membrane</keyword>
<dbReference type="PANTHER" id="PTHR38459">
    <property type="entry name" value="PROPHAGE BACTOPRENOL-LINKED GLUCOSE TRANSLOCASE HOMOLOG"/>
    <property type="match status" value="1"/>
</dbReference>
<dbReference type="EMBL" id="CP032520">
    <property type="protein sequence ID" value="QEZ48728.1"/>
    <property type="molecule type" value="Genomic_DNA"/>
</dbReference>
<dbReference type="Pfam" id="PF04138">
    <property type="entry name" value="GtrA_DPMS_TM"/>
    <property type="match status" value="1"/>
</dbReference>
<dbReference type="AlphaFoldDB" id="A0A5P3VRS9"/>
<feature type="transmembrane region" description="Helical" evidence="6">
    <location>
        <begin position="25"/>
        <end position="47"/>
    </location>
</feature>
<accession>A0A5P3VRS9</accession>
<evidence type="ECO:0000256" key="2">
    <source>
        <dbReference type="ARBA" id="ARBA00009399"/>
    </source>
</evidence>
<evidence type="ECO:0000259" key="7">
    <source>
        <dbReference type="Pfam" id="PF04138"/>
    </source>
</evidence>
<name>A0A5P3VRS9_9BURK</name>
<comment type="similarity">
    <text evidence="2">Belongs to the GtrA family.</text>
</comment>
<dbReference type="PANTHER" id="PTHR38459:SF1">
    <property type="entry name" value="PROPHAGE BACTOPRENOL-LINKED GLUCOSE TRANSLOCASE HOMOLOG"/>
    <property type="match status" value="1"/>
</dbReference>
<feature type="transmembrane region" description="Helical" evidence="6">
    <location>
        <begin position="68"/>
        <end position="87"/>
    </location>
</feature>
<dbReference type="GO" id="GO:0000271">
    <property type="term" value="P:polysaccharide biosynthetic process"/>
    <property type="evidence" value="ECO:0007669"/>
    <property type="project" value="InterPro"/>
</dbReference>
<dbReference type="RefSeq" id="WP_151072968.1">
    <property type="nucleotide sequence ID" value="NZ_CP032520.1"/>
</dbReference>
<gene>
    <name evidence="8" type="ORF">D2917_31075</name>
</gene>
<protein>
    <submittedName>
        <fullName evidence="8">GtrA family protein</fullName>
    </submittedName>
</protein>
<evidence type="ECO:0000256" key="5">
    <source>
        <dbReference type="ARBA" id="ARBA00023136"/>
    </source>
</evidence>
<dbReference type="InterPro" id="IPR051401">
    <property type="entry name" value="GtrA_CellWall_Glycosyl"/>
</dbReference>
<evidence type="ECO:0000313" key="8">
    <source>
        <dbReference type="EMBL" id="QEZ48728.1"/>
    </source>
</evidence>
<evidence type="ECO:0000256" key="3">
    <source>
        <dbReference type="ARBA" id="ARBA00022692"/>
    </source>
</evidence>
<keyword evidence="8" id="KW-0614">Plasmid</keyword>
<reference evidence="8 9" key="1">
    <citation type="submission" date="2018-09" db="EMBL/GenBank/DDBJ databases">
        <title>Complete genome sequence of Cupriavidus oxalaticus T2, a bacterium capable of phenol tolerance and degradation.</title>
        <authorList>
            <person name="Yan J."/>
        </authorList>
    </citation>
    <scope>NUCLEOTIDE SEQUENCE [LARGE SCALE GENOMIC DNA]</scope>
    <source>
        <strain evidence="8 9">T2</strain>
        <plasmid evidence="8 9">unnamed1</plasmid>
    </source>
</reference>
<feature type="transmembrane region" description="Helical" evidence="6">
    <location>
        <begin position="93"/>
        <end position="111"/>
    </location>
</feature>
<geneLocation type="plasmid" evidence="8">
    <name>unnamed1</name>
</geneLocation>
<proteinExistence type="inferred from homology"/>
<sequence>MRFARFIVAGATATAVHYLTLVALVHYGAAALLSSAVGSVAGMITHYRLSSRWVFAQREGQGSRVGRFLTVASLAFALNAIIVWLGLLLGVHYLLAQILSTLLVMVINYGLHANWTFINGEVR</sequence>
<evidence type="ECO:0000313" key="9">
    <source>
        <dbReference type="Proteomes" id="UP000325743"/>
    </source>
</evidence>
<dbReference type="InterPro" id="IPR007267">
    <property type="entry name" value="GtrA_DPMS_TM"/>
</dbReference>